<dbReference type="Gene3D" id="1.20.120.910">
    <property type="entry name" value="DksA, coiled-coil domain"/>
    <property type="match status" value="1"/>
</dbReference>
<keyword evidence="3" id="KW-1185">Reference proteome</keyword>
<proteinExistence type="predicted"/>
<dbReference type="InterPro" id="IPR037187">
    <property type="entry name" value="DnaK_N"/>
</dbReference>
<dbReference type="PROSITE" id="PS51128">
    <property type="entry name" value="ZF_DKSA_2"/>
    <property type="match status" value="1"/>
</dbReference>
<dbReference type="EMBL" id="JBHSTE010000001">
    <property type="protein sequence ID" value="MFC6331343.1"/>
    <property type="molecule type" value="Genomic_DNA"/>
</dbReference>
<gene>
    <name evidence="2" type="ORF">ACFP56_01820</name>
</gene>
<accession>A0ABW1V115</accession>
<feature type="zinc finger region" description="dksA C4-type" evidence="1">
    <location>
        <begin position="96"/>
        <end position="120"/>
    </location>
</feature>
<comment type="caution">
    <text evidence="2">The sequence shown here is derived from an EMBL/GenBank/DDBJ whole genome shotgun (WGS) entry which is preliminary data.</text>
</comment>
<name>A0ABW1V115_9BACL</name>
<evidence type="ECO:0000313" key="3">
    <source>
        <dbReference type="Proteomes" id="UP001596233"/>
    </source>
</evidence>
<evidence type="ECO:0000313" key="2">
    <source>
        <dbReference type="EMBL" id="MFC6331343.1"/>
    </source>
</evidence>
<dbReference type="SUPFAM" id="SSF109635">
    <property type="entry name" value="DnaK suppressor protein DksA, alpha-hairpin domain"/>
    <property type="match status" value="1"/>
</dbReference>
<dbReference type="SUPFAM" id="SSF57716">
    <property type="entry name" value="Glucocorticoid receptor-like (DNA-binding domain)"/>
    <property type="match status" value="1"/>
</dbReference>
<reference evidence="3" key="1">
    <citation type="journal article" date="2019" name="Int. J. Syst. Evol. Microbiol.">
        <title>The Global Catalogue of Microorganisms (GCM) 10K type strain sequencing project: providing services to taxonomists for standard genome sequencing and annotation.</title>
        <authorList>
            <consortium name="The Broad Institute Genomics Platform"/>
            <consortium name="The Broad Institute Genome Sequencing Center for Infectious Disease"/>
            <person name="Wu L."/>
            <person name="Ma J."/>
        </authorList>
    </citation>
    <scope>NUCLEOTIDE SEQUENCE [LARGE SCALE GENOMIC DNA]</scope>
    <source>
        <strain evidence="3">PCU 280</strain>
    </source>
</reference>
<protein>
    <recommendedName>
        <fullName evidence="4">Molecular chaperone DnaK</fullName>
    </recommendedName>
</protein>
<organism evidence="2 3">
    <name type="scientific">Paenibacillus septentrionalis</name>
    <dbReference type="NCBI Taxonomy" id="429342"/>
    <lineage>
        <taxon>Bacteria</taxon>
        <taxon>Bacillati</taxon>
        <taxon>Bacillota</taxon>
        <taxon>Bacilli</taxon>
        <taxon>Bacillales</taxon>
        <taxon>Paenibacillaceae</taxon>
        <taxon>Paenibacillus</taxon>
    </lineage>
</organism>
<dbReference type="PANTHER" id="PTHR33823:SF4">
    <property type="entry name" value="GENERAL STRESS PROTEIN 16O"/>
    <property type="match status" value="1"/>
</dbReference>
<dbReference type="RefSeq" id="WP_379230487.1">
    <property type="nucleotide sequence ID" value="NZ_JBHSTE010000001.1"/>
</dbReference>
<evidence type="ECO:0000256" key="1">
    <source>
        <dbReference type="PROSITE-ProRule" id="PRU00510"/>
    </source>
</evidence>
<dbReference type="Proteomes" id="UP001596233">
    <property type="component" value="Unassembled WGS sequence"/>
</dbReference>
<dbReference type="PANTHER" id="PTHR33823">
    <property type="entry name" value="RNA POLYMERASE-BINDING TRANSCRIPTION FACTOR DKSA-RELATED"/>
    <property type="match status" value="1"/>
</dbReference>
<evidence type="ECO:0008006" key="4">
    <source>
        <dbReference type="Google" id="ProtNLM"/>
    </source>
</evidence>
<sequence length="231" mass="27102">MQSHLTEQQLGQFKKVLFKEREELLAQIDRHHRETSISSDPNLSSELAKYDNHFADMGTELFEQERDIAFYRAKQRHLSRLEDAIKRIDEHQYGVCNVCSQPIPIERLEAVPETATCEQHSPRIEEFRANYEYEPIKMEQISKDDMDYAAYDGEDTMRSLLQYGNSSYDEAITMLDTEFARELDDELEGFCEPIESFIATDITGNDVFIVRNHVYQRYIHSDEGDQELEQL</sequence>